<feature type="region of interest" description="Disordered" evidence="3">
    <location>
        <begin position="137"/>
        <end position="179"/>
    </location>
</feature>
<dbReference type="EnsemblPlants" id="Zm00001eb411790_T001">
    <property type="protein sequence ID" value="Zm00001eb411790_P001"/>
    <property type="gene ID" value="Zm00001eb411790"/>
</dbReference>
<dbReference type="InterPro" id="IPR051504">
    <property type="entry name" value="Plant_metabolite_acyltrans"/>
</dbReference>
<organism evidence="4 5">
    <name type="scientific">Zea mays</name>
    <name type="common">Maize</name>
    <dbReference type="NCBI Taxonomy" id="4577"/>
    <lineage>
        <taxon>Eukaryota</taxon>
        <taxon>Viridiplantae</taxon>
        <taxon>Streptophyta</taxon>
        <taxon>Embryophyta</taxon>
        <taxon>Tracheophyta</taxon>
        <taxon>Spermatophyta</taxon>
        <taxon>Magnoliopsida</taxon>
        <taxon>Liliopsida</taxon>
        <taxon>Poales</taxon>
        <taxon>Poaceae</taxon>
        <taxon>PACMAD clade</taxon>
        <taxon>Panicoideae</taxon>
        <taxon>Andropogonodae</taxon>
        <taxon>Andropogoneae</taxon>
        <taxon>Tripsacinae</taxon>
        <taxon>Zea</taxon>
    </lineage>
</organism>
<sequence length="179" mass="19668">MKLRHEVLKSDVEAALQVLNFAIYHKELTEMEEREQREMEMKQQAALPPAMEKFDVTPSPAPAAGQPRALPLTFYDLVFLAIPPVQRLFFYDRADLLDVSDFTLGELPRFRDSLAAALHHFYPLAGKLTCELVDEEAAAPPKGPRDQGAPGGGGGIEGAWSAGWMEQPSREPASQGPPG</sequence>
<dbReference type="GO" id="GO:0016747">
    <property type="term" value="F:acyltransferase activity, transferring groups other than amino-acyl groups"/>
    <property type="evidence" value="ECO:0007669"/>
    <property type="project" value="UniProtKB-ARBA"/>
</dbReference>
<dbReference type="Gramene" id="Zm00001eb411790_T001">
    <property type="protein sequence ID" value="Zm00001eb411790_P001"/>
    <property type="gene ID" value="Zm00001eb411790"/>
</dbReference>
<dbReference type="Proteomes" id="UP000007305">
    <property type="component" value="Chromosome 10"/>
</dbReference>
<reference evidence="4" key="3">
    <citation type="submission" date="2021-05" db="UniProtKB">
        <authorList>
            <consortium name="EnsemblPlants"/>
        </authorList>
    </citation>
    <scope>IDENTIFICATION</scope>
    <source>
        <strain evidence="4">cv. B73</strain>
    </source>
</reference>
<dbReference type="Gene3D" id="3.30.559.10">
    <property type="entry name" value="Chloramphenicol acetyltransferase-like domain"/>
    <property type="match status" value="1"/>
</dbReference>
<keyword evidence="2" id="KW-0012">Acyltransferase</keyword>
<keyword evidence="1" id="KW-0808">Transferase</keyword>
<evidence type="ECO:0000313" key="5">
    <source>
        <dbReference type="Proteomes" id="UP000007305"/>
    </source>
</evidence>
<reference evidence="5" key="1">
    <citation type="journal article" date="2009" name="Science">
        <title>The B73 maize genome: complexity, diversity, and dynamics.</title>
        <authorList>
            <person name="Schnable P.S."/>
            <person name="Ware D."/>
            <person name="Fulton R.S."/>
            <person name="Stein J.C."/>
            <person name="Wei F."/>
            <person name="Pasternak S."/>
            <person name="Liang C."/>
            <person name="Zhang J."/>
            <person name="Fulton L."/>
            <person name="Graves T.A."/>
            <person name="Minx P."/>
            <person name="Reily A.D."/>
            <person name="Courtney L."/>
            <person name="Kruchowski S.S."/>
            <person name="Tomlinson C."/>
            <person name="Strong C."/>
            <person name="Delehaunty K."/>
            <person name="Fronick C."/>
            <person name="Courtney B."/>
            <person name="Rock S.M."/>
            <person name="Belter E."/>
            <person name="Du F."/>
            <person name="Kim K."/>
            <person name="Abbott R.M."/>
            <person name="Cotton M."/>
            <person name="Levy A."/>
            <person name="Marchetto P."/>
            <person name="Ochoa K."/>
            <person name="Jackson S.M."/>
            <person name="Gillam B."/>
            <person name="Chen W."/>
            <person name="Yan L."/>
            <person name="Higginbotham J."/>
            <person name="Cardenas M."/>
            <person name="Waligorski J."/>
            <person name="Applebaum E."/>
            <person name="Phelps L."/>
            <person name="Falcone J."/>
            <person name="Kanchi K."/>
            <person name="Thane T."/>
            <person name="Scimone A."/>
            <person name="Thane N."/>
            <person name="Henke J."/>
            <person name="Wang T."/>
            <person name="Ruppert J."/>
            <person name="Shah N."/>
            <person name="Rotter K."/>
            <person name="Hodges J."/>
            <person name="Ingenthron E."/>
            <person name="Cordes M."/>
            <person name="Kohlberg S."/>
            <person name="Sgro J."/>
            <person name="Delgado B."/>
            <person name="Mead K."/>
            <person name="Chinwalla A."/>
            <person name="Leonard S."/>
            <person name="Crouse K."/>
            <person name="Collura K."/>
            <person name="Kudrna D."/>
            <person name="Currie J."/>
            <person name="He R."/>
            <person name="Angelova A."/>
            <person name="Rajasekar S."/>
            <person name="Mueller T."/>
            <person name="Lomeli R."/>
            <person name="Scara G."/>
            <person name="Ko A."/>
            <person name="Delaney K."/>
            <person name="Wissotski M."/>
            <person name="Lopez G."/>
            <person name="Campos D."/>
            <person name="Braidotti M."/>
            <person name="Ashley E."/>
            <person name="Golser W."/>
            <person name="Kim H."/>
            <person name="Lee S."/>
            <person name="Lin J."/>
            <person name="Dujmic Z."/>
            <person name="Kim W."/>
            <person name="Talag J."/>
            <person name="Zuccolo A."/>
            <person name="Fan C."/>
            <person name="Sebastian A."/>
            <person name="Kramer M."/>
            <person name="Spiegel L."/>
            <person name="Nascimento L."/>
            <person name="Zutavern T."/>
            <person name="Miller B."/>
            <person name="Ambroise C."/>
            <person name="Muller S."/>
            <person name="Spooner W."/>
            <person name="Narechania A."/>
            <person name="Ren L."/>
            <person name="Wei S."/>
            <person name="Kumari S."/>
            <person name="Faga B."/>
            <person name="Levy M.J."/>
            <person name="McMahan L."/>
            <person name="Van Buren P."/>
            <person name="Vaughn M.W."/>
            <person name="Ying K."/>
            <person name="Yeh C.-T."/>
            <person name="Emrich S.J."/>
            <person name="Jia Y."/>
            <person name="Kalyanaraman A."/>
            <person name="Hsia A.-P."/>
            <person name="Barbazuk W.B."/>
            <person name="Baucom R.S."/>
            <person name="Brutnell T.P."/>
            <person name="Carpita N.C."/>
            <person name="Chaparro C."/>
            <person name="Chia J.-M."/>
            <person name="Deragon J.-M."/>
            <person name="Estill J.C."/>
            <person name="Fu Y."/>
            <person name="Jeddeloh J.A."/>
            <person name="Han Y."/>
            <person name="Lee H."/>
            <person name="Li P."/>
            <person name="Lisch D.R."/>
            <person name="Liu S."/>
            <person name="Liu Z."/>
            <person name="Nagel D.H."/>
            <person name="McCann M.C."/>
            <person name="SanMiguel P."/>
            <person name="Myers A.M."/>
            <person name="Nettleton D."/>
            <person name="Nguyen J."/>
            <person name="Penning B.W."/>
            <person name="Ponnala L."/>
            <person name="Schneider K.L."/>
            <person name="Schwartz D.C."/>
            <person name="Sharma A."/>
            <person name="Soderlund C."/>
            <person name="Springer N.M."/>
            <person name="Sun Q."/>
            <person name="Wang H."/>
            <person name="Waterman M."/>
            <person name="Westerman R."/>
            <person name="Wolfgruber T.K."/>
            <person name="Yang L."/>
            <person name="Yu Y."/>
            <person name="Zhang L."/>
            <person name="Zhou S."/>
            <person name="Zhu Q."/>
            <person name="Bennetzen J.L."/>
            <person name="Dawe R.K."/>
            <person name="Jiang J."/>
            <person name="Jiang N."/>
            <person name="Presting G.G."/>
            <person name="Wessler S.R."/>
            <person name="Aluru S."/>
            <person name="Martienssen R.A."/>
            <person name="Clifton S.W."/>
            <person name="McCombie W.R."/>
            <person name="Wing R.A."/>
            <person name="Wilson R.K."/>
        </authorList>
    </citation>
    <scope>NUCLEOTIDE SEQUENCE [LARGE SCALE GENOMIC DNA]</scope>
    <source>
        <strain evidence="5">cv. B73</strain>
    </source>
</reference>
<dbReference type="InParanoid" id="A0A804RGP6"/>
<dbReference type="KEGG" id="zma:103632726"/>
<evidence type="ECO:0000256" key="3">
    <source>
        <dbReference type="SAM" id="MobiDB-lite"/>
    </source>
</evidence>
<dbReference type="GeneID" id="103632726"/>
<gene>
    <name evidence="4" type="primary">LOC103632726</name>
</gene>
<dbReference type="KEGG" id="zma:103641033"/>
<dbReference type="OrthoDB" id="1862401at2759"/>
<keyword evidence="5" id="KW-1185">Reference proteome</keyword>
<dbReference type="InterPro" id="IPR023213">
    <property type="entry name" value="CAT-like_dom_sf"/>
</dbReference>
<evidence type="ECO:0000313" key="4">
    <source>
        <dbReference type="EnsemblPlants" id="Zm00001eb411790_P001"/>
    </source>
</evidence>
<evidence type="ECO:0000256" key="1">
    <source>
        <dbReference type="ARBA" id="ARBA00022679"/>
    </source>
</evidence>
<evidence type="ECO:0000256" key="2">
    <source>
        <dbReference type="ARBA" id="ARBA00023315"/>
    </source>
</evidence>
<name>A0A804RGP6_MAIZE</name>
<accession>A0A804RGP6</accession>
<dbReference type="PANTHER" id="PTHR31625">
    <property type="match status" value="1"/>
</dbReference>
<dbReference type="RefSeq" id="XP_008652689.1">
    <property type="nucleotide sequence ID" value="XM_008654467.4"/>
</dbReference>
<dbReference type="AlphaFoldDB" id="A0A804RGP6"/>
<reference evidence="4" key="2">
    <citation type="submission" date="2019-07" db="EMBL/GenBank/DDBJ databases">
        <authorList>
            <person name="Seetharam A."/>
            <person name="Woodhouse M."/>
            <person name="Cannon E."/>
        </authorList>
    </citation>
    <scope>NUCLEOTIDE SEQUENCE [LARGE SCALE GENOMIC DNA]</scope>
    <source>
        <strain evidence="4">cv. B73</strain>
    </source>
</reference>
<protein>
    <submittedName>
        <fullName evidence="4">Uncharacterized protein</fullName>
    </submittedName>
</protein>
<proteinExistence type="predicted"/>